<protein>
    <submittedName>
        <fullName evidence="2">DUF563 domain-containing protein</fullName>
    </submittedName>
</protein>
<dbReference type="AlphaFoldDB" id="A0A3N2R5R0"/>
<accession>A0A3N2R5R0</accession>
<proteinExistence type="predicted"/>
<dbReference type="EMBL" id="RDRB01000004">
    <property type="protein sequence ID" value="ROU02711.1"/>
    <property type="molecule type" value="Genomic_DNA"/>
</dbReference>
<dbReference type="OrthoDB" id="7835473at2"/>
<evidence type="ECO:0000256" key="1">
    <source>
        <dbReference type="SAM" id="MobiDB-lite"/>
    </source>
</evidence>
<sequence>MAPAARSRADAAGRDAPRPRQLRRPLRFPARSRHRRRRGVMRLFRRRRPVLFKRADAIGSIEHYYHFLWGYLLPALDIALTRRLTGPILMRSCGPVLTPKLVEAARDVHLDLRIDDGPPPGDAEIITLPALDARIICAPRGPVDDPVHPFHDKLAALPRTRPDLHAALCDPAAIAALPADLRALRDRLLPPLLAAAREPAPAPFLVIRRADQPDYYDRDGPAESKGYGAGRRSLEGIDAAVEALRARGHAAQGYVCDAHSVADQAAAFAGARGIAMVRGAEAGNLIWCRPDTPVLILEPPGMVASPPHETMAAAARLRLTVLPAETRAPVLDPDAVAAAWGPHPATG</sequence>
<reference evidence="2 3" key="1">
    <citation type="submission" date="2018-10" db="EMBL/GenBank/DDBJ databases">
        <title>Histidinibacterium lentulum gen. nov., sp. nov., a marine bacterium from the culture broth of Picochlorum sp. 122.</title>
        <authorList>
            <person name="Wang G."/>
        </authorList>
    </citation>
    <scope>NUCLEOTIDE SEQUENCE [LARGE SCALE GENOMIC DNA]</scope>
    <source>
        <strain evidence="2 3">B17</strain>
    </source>
</reference>
<evidence type="ECO:0000313" key="3">
    <source>
        <dbReference type="Proteomes" id="UP000268016"/>
    </source>
</evidence>
<keyword evidence="3" id="KW-1185">Reference proteome</keyword>
<evidence type="ECO:0000313" key="2">
    <source>
        <dbReference type="EMBL" id="ROU02711.1"/>
    </source>
</evidence>
<feature type="region of interest" description="Disordered" evidence="1">
    <location>
        <begin position="1"/>
        <end position="23"/>
    </location>
</feature>
<feature type="compositionally biased region" description="Basic and acidic residues" evidence="1">
    <location>
        <begin position="7"/>
        <end position="18"/>
    </location>
</feature>
<gene>
    <name evidence="2" type="ORF">EAT49_10350</name>
</gene>
<comment type="caution">
    <text evidence="2">The sequence shown here is derived from an EMBL/GenBank/DDBJ whole genome shotgun (WGS) entry which is preliminary data.</text>
</comment>
<name>A0A3N2R5R0_9RHOB</name>
<organism evidence="2 3">
    <name type="scientific">Histidinibacterium lentulum</name>
    <dbReference type="NCBI Taxonomy" id="2480588"/>
    <lineage>
        <taxon>Bacteria</taxon>
        <taxon>Pseudomonadati</taxon>
        <taxon>Pseudomonadota</taxon>
        <taxon>Alphaproteobacteria</taxon>
        <taxon>Rhodobacterales</taxon>
        <taxon>Paracoccaceae</taxon>
        <taxon>Histidinibacterium</taxon>
    </lineage>
</organism>
<dbReference type="Proteomes" id="UP000268016">
    <property type="component" value="Unassembled WGS sequence"/>
</dbReference>